<evidence type="ECO:0000313" key="2">
    <source>
        <dbReference type="Proteomes" id="UP001149860"/>
    </source>
</evidence>
<accession>A0ACD5DC71</accession>
<name>A0ACD5DC71_9LACO</name>
<keyword evidence="2" id="KW-1185">Reference proteome</keyword>
<reference evidence="1" key="1">
    <citation type="submission" date="2024-08" db="EMBL/GenBank/DDBJ databases">
        <title>Lentilactobacillus sp. nov., isolated from tree bark.</title>
        <authorList>
            <person name="Phuengjayaem S."/>
            <person name="Tanasupawat S."/>
        </authorList>
    </citation>
    <scope>NUCLEOTIDE SEQUENCE</scope>
    <source>
        <strain evidence="1">SPB1-3</strain>
    </source>
</reference>
<proteinExistence type="predicted"/>
<organism evidence="1 2">
    <name type="scientific">Lentilactobacillus terminaliae</name>
    <dbReference type="NCBI Taxonomy" id="3003483"/>
    <lineage>
        <taxon>Bacteria</taxon>
        <taxon>Bacillati</taxon>
        <taxon>Bacillota</taxon>
        <taxon>Bacilli</taxon>
        <taxon>Lactobacillales</taxon>
        <taxon>Lactobacillaceae</taxon>
        <taxon>Lentilactobacillus</taxon>
    </lineage>
</organism>
<sequence>MKLFNRKSSKNKSSKTASLPFRINVIFAIVGVLFIALLTQLAYLQVVSGTKFKAEVNRNDSTVVTGNVQRGMIYDSTGKVLVGNSAHQAITYTKSVNELSSDIYQTASNLGKYVKVPTGTLTPRQLADYYLANNDNLKAVLAKIPNSEQYSADAKYNKALDYVQNHNVKFTAAEKNAAEIYAKMSGAYQLSTTNIKNSGVTSGEIAQVGEHLGELQGVNIGTSWSRNYPDGQSIQGLTGTVSSEKAGLPADEVNQLLAEGYSRNDQVGQSYLEQKYEPVLSGSKSQTQVFLNSQNKITKEVTKYGGQKGDNLQLTINANFQKKLSSLVKSAEEGAGGYSTGTYAVVMNPHNGAIYGMAGVDRDPATQKIRSNDLGNINSSIVMGSVVKGAMVSGALQDGVITPNNSVLVDKPINIGGVTKSSWFNKKGAADISVDAAGALEVSSNSYMMQLAMKEAKFNYVPGGALTMNPSIFTKMRDNFAQFGLGIKTGIDIPGETTGLKGKSDFAHIGSALDLSFGNYDAYTTMQVAQYMSTIANGGYRIQPHIVAAVRGTQKNGKMGAIKDTVTPNVMNYVSMTPAQRALVKRGLYQVVHGSNQYKTGGQLDTIKPEISAKTGTAQTFYNGTETVTLSLASFAPSKDPQVVVALAMPNLGVNAESNNMQLAKQIYSAYWSTVQSKSTVK</sequence>
<dbReference type="EMBL" id="CP168151">
    <property type="protein sequence ID" value="XFD38763.1"/>
    <property type="molecule type" value="Genomic_DNA"/>
</dbReference>
<gene>
    <name evidence="1" type="ORF">O0236_004830</name>
</gene>
<dbReference type="Proteomes" id="UP001149860">
    <property type="component" value="Chromosome"/>
</dbReference>
<protein>
    <submittedName>
        <fullName evidence="1">Peptidoglycan D,D-transpeptidase FtsI family protein</fullName>
    </submittedName>
</protein>
<evidence type="ECO:0000313" key="1">
    <source>
        <dbReference type="EMBL" id="XFD38763.1"/>
    </source>
</evidence>